<evidence type="ECO:0000313" key="1">
    <source>
        <dbReference type="EMBL" id="VDM60329.1"/>
    </source>
</evidence>
<evidence type="ECO:0000313" key="2">
    <source>
        <dbReference type="Proteomes" id="UP000267027"/>
    </source>
</evidence>
<evidence type="ECO:0000313" key="3">
    <source>
        <dbReference type="WBParaSite" id="ACOC_0000874301-mRNA-1"/>
    </source>
</evidence>
<accession>A0A0R3PST0</accession>
<proteinExistence type="predicted"/>
<dbReference type="WBParaSite" id="ACOC_0000874301-mRNA-1">
    <property type="protein sequence ID" value="ACOC_0000874301-mRNA-1"/>
    <property type="gene ID" value="ACOC_0000874301"/>
</dbReference>
<protein>
    <submittedName>
        <fullName evidence="3">TPR_REGION domain-containing protein</fullName>
    </submittedName>
</protein>
<dbReference type="EMBL" id="UYYA01004197">
    <property type="protein sequence ID" value="VDM60329.1"/>
    <property type="molecule type" value="Genomic_DNA"/>
</dbReference>
<name>A0A0R3PST0_ANGCS</name>
<sequence>MSVALDASVARYCTHGFLLKISVSCPTSPQGDVEQVDDGVWPTCFELAKKGEILCREHKFYDAIAILLKALALNTEDCTILFPTYSWDSHTTQSEICEMLSGTSAATLRTSFSNRFIRIRVERFRQTHTRPPCNNQSANVEWRNSRLPFVLLVKLYLVALIRLYPSEINPSDANKRLDFLPPENGWLAEVLLAIEDTVAFYLQCDALLAHLGENILSESSLKEA</sequence>
<reference evidence="3" key="1">
    <citation type="submission" date="2017-02" db="UniProtKB">
        <authorList>
            <consortium name="WormBaseParasite"/>
        </authorList>
    </citation>
    <scope>IDENTIFICATION</scope>
</reference>
<organism evidence="3">
    <name type="scientific">Angiostrongylus costaricensis</name>
    <name type="common">Nematode worm</name>
    <dbReference type="NCBI Taxonomy" id="334426"/>
    <lineage>
        <taxon>Eukaryota</taxon>
        <taxon>Metazoa</taxon>
        <taxon>Ecdysozoa</taxon>
        <taxon>Nematoda</taxon>
        <taxon>Chromadorea</taxon>
        <taxon>Rhabditida</taxon>
        <taxon>Rhabditina</taxon>
        <taxon>Rhabditomorpha</taxon>
        <taxon>Strongyloidea</taxon>
        <taxon>Metastrongylidae</taxon>
        <taxon>Angiostrongylus</taxon>
    </lineage>
</organism>
<reference evidence="1 2" key="2">
    <citation type="submission" date="2018-11" db="EMBL/GenBank/DDBJ databases">
        <authorList>
            <consortium name="Pathogen Informatics"/>
        </authorList>
    </citation>
    <scope>NUCLEOTIDE SEQUENCE [LARGE SCALE GENOMIC DNA]</scope>
    <source>
        <strain evidence="1 2">Costa Rica</strain>
    </source>
</reference>
<dbReference type="AlphaFoldDB" id="A0A0R3PST0"/>
<gene>
    <name evidence="1" type="ORF">ACOC_LOCUS8744</name>
</gene>
<dbReference type="Proteomes" id="UP000267027">
    <property type="component" value="Unassembled WGS sequence"/>
</dbReference>
<keyword evidence="2" id="KW-1185">Reference proteome</keyword>